<reference evidence="8" key="1">
    <citation type="journal article" date="2024" name="IScience">
        <title>Strigolactones Initiate the Formation of Haustorium-like Structures in Castilleja.</title>
        <authorList>
            <person name="Buerger M."/>
            <person name="Peterson D."/>
            <person name="Chory J."/>
        </authorList>
    </citation>
    <scope>NUCLEOTIDE SEQUENCE [LARGE SCALE GENOMIC DNA]</scope>
</reference>
<dbReference type="InterPro" id="IPR036638">
    <property type="entry name" value="HLH_DNA-bd_sf"/>
</dbReference>
<keyword evidence="2" id="KW-0805">Transcription regulation</keyword>
<organism evidence="7 8">
    <name type="scientific">Castilleja foliolosa</name>
    <dbReference type="NCBI Taxonomy" id="1961234"/>
    <lineage>
        <taxon>Eukaryota</taxon>
        <taxon>Viridiplantae</taxon>
        <taxon>Streptophyta</taxon>
        <taxon>Embryophyta</taxon>
        <taxon>Tracheophyta</taxon>
        <taxon>Spermatophyta</taxon>
        <taxon>Magnoliopsida</taxon>
        <taxon>eudicotyledons</taxon>
        <taxon>Gunneridae</taxon>
        <taxon>Pentapetalae</taxon>
        <taxon>asterids</taxon>
        <taxon>lamiids</taxon>
        <taxon>Lamiales</taxon>
        <taxon>Orobanchaceae</taxon>
        <taxon>Pedicularideae</taxon>
        <taxon>Castillejinae</taxon>
        <taxon>Castilleja</taxon>
    </lineage>
</organism>
<evidence type="ECO:0000256" key="4">
    <source>
        <dbReference type="ARBA" id="ARBA00023163"/>
    </source>
</evidence>
<dbReference type="GO" id="GO:0003677">
    <property type="term" value="F:DNA binding"/>
    <property type="evidence" value="ECO:0007669"/>
    <property type="project" value="UniProtKB-KW"/>
</dbReference>
<sequence length="169" mass="18984">MELYSSPLNSNKPQYGNIIINNYIPESNSDSSDFQFSGGSSTSSTADFSLTRRTAAIEGMREAIFREAAMQPVEIDAESLRLPPERKNMKISKDPQSVAARRRREKISHRIRVLQRMVPGGTKLDTASMLDEAAHYLRFLKKQIELLEQVPVEDYRPMTGDGFFPGGAN</sequence>
<gene>
    <name evidence="7" type="ORF">CASFOL_011473</name>
</gene>
<keyword evidence="5" id="KW-0539">Nucleus</keyword>
<dbReference type="Gene3D" id="4.10.280.10">
    <property type="entry name" value="Helix-loop-helix DNA-binding domain"/>
    <property type="match status" value="1"/>
</dbReference>
<dbReference type="InterPro" id="IPR045843">
    <property type="entry name" value="IND-like"/>
</dbReference>
<dbReference type="PANTHER" id="PTHR45914">
    <property type="entry name" value="TRANSCRIPTION FACTOR HEC3-RELATED"/>
    <property type="match status" value="1"/>
</dbReference>
<evidence type="ECO:0000259" key="6">
    <source>
        <dbReference type="PROSITE" id="PS50888"/>
    </source>
</evidence>
<dbReference type="EMBL" id="JAVIJP010000013">
    <property type="protein sequence ID" value="KAL3646293.1"/>
    <property type="molecule type" value="Genomic_DNA"/>
</dbReference>
<name>A0ABD3DW01_9LAMI</name>
<dbReference type="PANTHER" id="PTHR45914:SF54">
    <property type="entry name" value="OS08G0471401 PROTEIN"/>
    <property type="match status" value="1"/>
</dbReference>
<comment type="subcellular location">
    <subcellularLocation>
        <location evidence="1">Nucleus</location>
    </subcellularLocation>
</comment>
<dbReference type="SMART" id="SM00353">
    <property type="entry name" value="HLH"/>
    <property type="match status" value="1"/>
</dbReference>
<dbReference type="InterPro" id="IPR011598">
    <property type="entry name" value="bHLH_dom"/>
</dbReference>
<dbReference type="Proteomes" id="UP001632038">
    <property type="component" value="Unassembled WGS sequence"/>
</dbReference>
<evidence type="ECO:0000256" key="2">
    <source>
        <dbReference type="ARBA" id="ARBA00023015"/>
    </source>
</evidence>
<evidence type="ECO:0000256" key="3">
    <source>
        <dbReference type="ARBA" id="ARBA00023125"/>
    </source>
</evidence>
<comment type="caution">
    <text evidence="7">The sequence shown here is derived from an EMBL/GenBank/DDBJ whole genome shotgun (WGS) entry which is preliminary data.</text>
</comment>
<dbReference type="AlphaFoldDB" id="A0ABD3DW01"/>
<proteinExistence type="predicted"/>
<evidence type="ECO:0000256" key="1">
    <source>
        <dbReference type="ARBA" id="ARBA00004123"/>
    </source>
</evidence>
<evidence type="ECO:0000256" key="5">
    <source>
        <dbReference type="ARBA" id="ARBA00023242"/>
    </source>
</evidence>
<protein>
    <recommendedName>
        <fullName evidence="6">BHLH domain-containing protein</fullName>
    </recommendedName>
</protein>
<accession>A0ABD3DW01</accession>
<dbReference type="CDD" id="cd11454">
    <property type="entry name" value="bHLH_AtIND_like"/>
    <property type="match status" value="1"/>
</dbReference>
<dbReference type="PROSITE" id="PS50888">
    <property type="entry name" value="BHLH"/>
    <property type="match status" value="1"/>
</dbReference>
<keyword evidence="4" id="KW-0804">Transcription</keyword>
<keyword evidence="3" id="KW-0238">DNA-binding</keyword>
<dbReference type="GO" id="GO:0005634">
    <property type="term" value="C:nucleus"/>
    <property type="evidence" value="ECO:0007669"/>
    <property type="project" value="UniProtKB-SubCell"/>
</dbReference>
<dbReference type="SUPFAM" id="SSF47459">
    <property type="entry name" value="HLH, helix-loop-helix DNA-binding domain"/>
    <property type="match status" value="1"/>
</dbReference>
<evidence type="ECO:0000313" key="8">
    <source>
        <dbReference type="Proteomes" id="UP001632038"/>
    </source>
</evidence>
<keyword evidence="8" id="KW-1185">Reference proteome</keyword>
<evidence type="ECO:0000313" key="7">
    <source>
        <dbReference type="EMBL" id="KAL3646293.1"/>
    </source>
</evidence>
<dbReference type="Pfam" id="PF00010">
    <property type="entry name" value="HLH"/>
    <property type="match status" value="1"/>
</dbReference>
<feature type="domain" description="BHLH" evidence="6">
    <location>
        <begin position="91"/>
        <end position="140"/>
    </location>
</feature>